<evidence type="ECO:0000313" key="2">
    <source>
        <dbReference type="EMBL" id="OGE53707.1"/>
    </source>
</evidence>
<protein>
    <recommendedName>
        <fullName evidence="4">Hydrophobin</fullName>
    </recommendedName>
</protein>
<reference evidence="2 3" key="1">
    <citation type="journal article" date="2016" name="Sci. Rep.">
        <title>Penicillium arizonense, a new, genome sequenced fungal species, reveals a high chemical diversity in secreted metabolites.</title>
        <authorList>
            <person name="Grijseels S."/>
            <person name="Nielsen J.C."/>
            <person name="Randelovic M."/>
            <person name="Nielsen J."/>
            <person name="Nielsen K.F."/>
            <person name="Workman M."/>
            <person name="Frisvad J.C."/>
        </authorList>
    </citation>
    <scope>NUCLEOTIDE SEQUENCE [LARGE SCALE GENOMIC DNA]</scope>
    <source>
        <strain evidence="2 3">CBS 141311</strain>
    </source>
</reference>
<dbReference type="Proteomes" id="UP000177622">
    <property type="component" value="Unassembled WGS sequence"/>
</dbReference>
<accession>A0A1F5LKQ5</accession>
<evidence type="ECO:0008006" key="4">
    <source>
        <dbReference type="Google" id="ProtNLM"/>
    </source>
</evidence>
<sequence length="97" mass="10032">MLMKNILAAFTLAGLSIATPVEDLQERAICPGGGPSHNWCCASATNLNIFFIRGVGSNCRPNLTGGTCSGTRSRPLCCGGNQIVDTQSGNSDVVCTV</sequence>
<dbReference type="RefSeq" id="XP_022489145.1">
    <property type="nucleotide sequence ID" value="XM_022630955.1"/>
</dbReference>
<dbReference type="EMBL" id="LXJU01000007">
    <property type="protein sequence ID" value="OGE53707.1"/>
    <property type="molecule type" value="Genomic_DNA"/>
</dbReference>
<dbReference type="GeneID" id="34575689"/>
<keyword evidence="1" id="KW-0732">Signal</keyword>
<comment type="caution">
    <text evidence="2">The sequence shown here is derived from an EMBL/GenBank/DDBJ whole genome shotgun (WGS) entry which is preliminary data.</text>
</comment>
<organism evidence="2 3">
    <name type="scientific">Penicillium arizonense</name>
    <dbReference type="NCBI Taxonomy" id="1835702"/>
    <lineage>
        <taxon>Eukaryota</taxon>
        <taxon>Fungi</taxon>
        <taxon>Dikarya</taxon>
        <taxon>Ascomycota</taxon>
        <taxon>Pezizomycotina</taxon>
        <taxon>Eurotiomycetes</taxon>
        <taxon>Eurotiomycetidae</taxon>
        <taxon>Eurotiales</taxon>
        <taxon>Aspergillaceae</taxon>
        <taxon>Penicillium</taxon>
    </lineage>
</organism>
<proteinExistence type="predicted"/>
<evidence type="ECO:0000313" key="3">
    <source>
        <dbReference type="Proteomes" id="UP000177622"/>
    </source>
</evidence>
<feature type="signal peptide" evidence="1">
    <location>
        <begin position="1"/>
        <end position="18"/>
    </location>
</feature>
<gene>
    <name evidence="2" type="ORF">PENARI_c007G05941</name>
</gene>
<name>A0A1F5LKQ5_PENAI</name>
<dbReference type="AlphaFoldDB" id="A0A1F5LKQ5"/>
<evidence type="ECO:0000256" key="1">
    <source>
        <dbReference type="SAM" id="SignalP"/>
    </source>
</evidence>
<dbReference type="OrthoDB" id="4367143at2759"/>
<feature type="chain" id="PRO_5009519666" description="Hydrophobin" evidence="1">
    <location>
        <begin position="19"/>
        <end position="97"/>
    </location>
</feature>
<keyword evidence="3" id="KW-1185">Reference proteome</keyword>